<dbReference type="InterPro" id="IPR016188">
    <property type="entry name" value="PurM-like_N"/>
</dbReference>
<dbReference type="Proteomes" id="UP000651977">
    <property type="component" value="Unassembled WGS sequence"/>
</dbReference>
<keyword evidence="12" id="KW-0963">Cytoplasm</keyword>
<dbReference type="RefSeq" id="WP_055734685.1">
    <property type="nucleotide sequence ID" value="NZ_BMDY01000013.1"/>
</dbReference>
<keyword evidence="7 12" id="KW-0067">ATP-binding</keyword>
<dbReference type="SUPFAM" id="SSF55326">
    <property type="entry name" value="PurM N-terminal domain-like"/>
    <property type="match status" value="1"/>
</dbReference>
<sequence>MTKQNTPLSYKDAGVDIEAGNALVERIKSVSKRTQRPEVMGGLGGFGALCQLPTGYKEPVLVAGTDGVGTKLRLALDLEKHDTVGIDLVAMCVNDLIVQGAEPLFFLDYYATGKLEVDTAADVVKGIGQGCEQSGCALIGGETAEMPGMYHGDDYDIAGFCVGVVEKSQIIDGSKVAAGDALIALASSGPHSNGYSLIRKILEVSNADTKQMLGERTLGETLLTPTKIYVKSVLALLKQCQVHALSHITGGGFWENIPRVLPAGAKAVVDESSWQWPQVFDWLQEHGNVAREEMYRTFNCGVGMVIALPEAEVETALALLAEHGETAWKIGHIENVAGDEGQVEFK</sequence>
<dbReference type="PANTHER" id="PTHR10520:SF12">
    <property type="entry name" value="TRIFUNCTIONAL PURINE BIOSYNTHETIC PROTEIN ADENOSINE-3"/>
    <property type="match status" value="1"/>
</dbReference>
<dbReference type="InterPro" id="IPR004733">
    <property type="entry name" value="PurM_cligase"/>
</dbReference>
<dbReference type="HAMAP" id="MF_00741">
    <property type="entry name" value="AIRS"/>
    <property type="match status" value="1"/>
</dbReference>
<evidence type="ECO:0000256" key="1">
    <source>
        <dbReference type="ARBA" id="ARBA00004686"/>
    </source>
</evidence>
<dbReference type="SUPFAM" id="SSF56042">
    <property type="entry name" value="PurM C-terminal domain-like"/>
    <property type="match status" value="1"/>
</dbReference>
<comment type="catalytic activity">
    <reaction evidence="11 12">
        <text>2-formamido-N(1)-(5-O-phospho-beta-D-ribosyl)acetamidine + ATP = 5-amino-1-(5-phospho-beta-D-ribosyl)imidazole + ADP + phosphate + H(+)</text>
        <dbReference type="Rhea" id="RHEA:23032"/>
        <dbReference type="ChEBI" id="CHEBI:15378"/>
        <dbReference type="ChEBI" id="CHEBI:30616"/>
        <dbReference type="ChEBI" id="CHEBI:43474"/>
        <dbReference type="ChEBI" id="CHEBI:137981"/>
        <dbReference type="ChEBI" id="CHEBI:147287"/>
        <dbReference type="ChEBI" id="CHEBI:456216"/>
        <dbReference type="EC" id="6.3.3.1"/>
    </reaction>
</comment>
<evidence type="ECO:0000256" key="7">
    <source>
        <dbReference type="ARBA" id="ARBA00022840"/>
    </source>
</evidence>
<keyword evidence="5 12" id="KW-0436">Ligase</keyword>
<comment type="similarity">
    <text evidence="2 12">Belongs to the AIR synthase family.</text>
</comment>
<dbReference type="EMBL" id="BMDY01000013">
    <property type="protein sequence ID" value="GGB09223.1"/>
    <property type="molecule type" value="Genomic_DNA"/>
</dbReference>
<comment type="subcellular location">
    <subcellularLocation>
        <location evidence="12">Cytoplasm</location>
    </subcellularLocation>
</comment>
<dbReference type="InterPro" id="IPR036921">
    <property type="entry name" value="PurM-like_N_sf"/>
</dbReference>
<name>A0ABQ1I3E7_9ALTE</name>
<keyword evidence="12" id="KW-0658">Purine biosynthesis</keyword>
<protein>
    <recommendedName>
        <fullName evidence="4 12">Phosphoribosylformylglycinamidine cyclo-ligase</fullName>
        <ecNumber evidence="3 12">6.3.3.1</ecNumber>
    </recommendedName>
    <alternativeName>
        <fullName evidence="9 12">AIR synthase</fullName>
    </alternativeName>
    <alternativeName>
        <fullName evidence="10 12">AIRS</fullName>
    </alternativeName>
    <alternativeName>
        <fullName evidence="8 12">Phosphoribosyl-aminoimidazole synthetase</fullName>
    </alternativeName>
</protein>
<evidence type="ECO:0000313" key="16">
    <source>
        <dbReference type="Proteomes" id="UP000651977"/>
    </source>
</evidence>
<evidence type="ECO:0000256" key="6">
    <source>
        <dbReference type="ARBA" id="ARBA00022741"/>
    </source>
</evidence>
<dbReference type="InterPro" id="IPR036676">
    <property type="entry name" value="PurM-like_C_sf"/>
</dbReference>
<dbReference type="Gene3D" id="3.90.650.10">
    <property type="entry name" value="PurM-like C-terminal domain"/>
    <property type="match status" value="1"/>
</dbReference>
<dbReference type="EC" id="6.3.3.1" evidence="3 12"/>
<feature type="domain" description="PurM-like C-terminal" evidence="14">
    <location>
        <begin position="178"/>
        <end position="342"/>
    </location>
</feature>
<dbReference type="Gene3D" id="3.30.1330.10">
    <property type="entry name" value="PurM-like, N-terminal domain"/>
    <property type="match status" value="1"/>
</dbReference>
<reference evidence="16" key="1">
    <citation type="journal article" date="2019" name="Int. J. Syst. Evol. Microbiol.">
        <title>The Global Catalogue of Microorganisms (GCM) 10K type strain sequencing project: providing services to taxonomists for standard genome sequencing and annotation.</title>
        <authorList>
            <consortium name="The Broad Institute Genomics Platform"/>
            <consortium name="The Broad Institute Genome Sequencing Center for Infectious Disease"/>
            <person name="Wu L."/>
            <person name="Ma J."/>
        </authorList>
    </citation>
    <scope>NUCLEOTIDE SEQUENCE [LARGE SCALE GENOMIC DNA]</scope>
    <source>
        <strain evidence="16">CGMCC 1.10131</strain>
    </source>
</reference>
<dbReference type="InterPro" id="IPR010918">
    <property type="entry name" value="PurM-like_C_dom"/>
</dbReference>
<comment type="pathway">
    <text evidence="1 12">Purine metabolism; IMP biosynthesis via de novo pathway; 5-amino-1-(5-phospho-D-ribosyl)imidazole from N(2)-formyl-N(1)-(5-phospho-D-ribosyl)glycinamide: step 2/2.</text>
</comment>
<proteinExistence type="inferred from homology"/>
<evidence type="ECO:0000256" key="12">
    <source>
        <dbReference type="HAMAP-Rule" id="MF_00741"/>
    </source>
</evidence>
<evidence type="ECO:0000256" key="4">
    <source>
        <dbReference type="ARBA" id="ARBA00020367"/>
    </source>
</evidence>
<evidence type="ECO:0000256" key="9">
    <source>
        <dbReference type="ARBA" id="ARBA00032931"/>
    </source>
</evidence>
<evidence type="ECO:0000259" key="14">
    <source>
        <dbReference type="Pfam" id="PF02769"/>
    </source>
</evidence>
<evidence type="ECO:0000256" key="10">
    <source>
        <dbReference type="ARBA" id="ARBA00033093"/>
    </source>
</evidence>
<gene>
    <name evidence="12 15" type="primary">purM</name>
    <name evidence="15" type="ORF">GCM10007414_23260</name>
</gene>
<keyword evidence="6 12" id="KW-0547">Nucleotide-binding</keyword>
<feature type="domain" description="PurM-like N-terminal" evidence="13">
    <location>
        <begin position="60"/>
        <end position="165"/>
    </location>
</feature>
<evidence type="ECO:0000259" key="13">
    <source>
        <dbReference type="Pfam" id="PF00586"/>
    </source>
</evidence>
<evidence type="ECO:0000256" key="2">
    <source>
        <dbReference type="ARBA" id="ARBA00010280"/>
    </source>
</evidence>
<evidence type="ECO:0000256" key="8">
    <source>
        <dbReference type="ARBA" id="ARBA00031908"/>
    </source>
</evidence>
<evidence type="ECO:0000256" key="3">
    <source>
        <dbReference type="ARBA" id="ARBA00013047"/>
    </source>
</evidence>
<organism evidence="15 16">
    <name type="scientific">Agarivorans gilvus</name>
    <dbReference type="NCBI Taxonomy" id="680279"/>
    <lineage>
        <taxon>Bacteria</taxon>
        <taxon>Pseudomonadati</taxon>
        <taxon>Pseudomonadota</taxon>
        <taxon>Gammaproteobacteria</taxon>
        <taxon>Alteromonadales</taxon>
        <taxon>Alteromonadaceae</taxon>
        <taxon>Agarivorans</taxon>
    </lineage>
</organism>
<dbReference type="Pfam" id="PF00586">
    <property type="entry name" value="AIRS"/>
    <property type="match status" value="1"/>
</dbReference>
<dbReference type="CDD" id="cd02196">
    <property type="entry name" value="PurM"/>
    <property type="match status" value="1"/>
</dbReference>
<evidence type="ECO:0000256" key="11">
    <source>
        <dbReference type="ARBA" id="ARBA00049057"/>
    </source>
</evidence>
<dbReference type="Pfam" id="PF02769">
    <property type="entry name" value="AIRS_C"/>
    <property type="match status" value="1"/>
</dbReference>
<keyword evidence="16" id="KW-1185">Reference proteome</keyword>
<dbReference type="NCBIfam" id="TIGR00878">
    <property type="entry name" value="purM"/>
    <property type="match status" value="1"/>
</dbReference>
<accession>A0ABQ1I3E7</accession>
<comment type="caution">
    <text evidence="15">The sequence shown here is derived from an EMBL/GenBank/DDBJ whole genome shotgun (WGS) entry which is preliminary data.</text>
</comment>
<evidence type="ECO:0000256" key="5">
    <source>
        <dbReference type="ARBA" id="ARBA00022598"/>
    </source>
</evidence>
<dbReference type="PANTHER" id="PTHR10520">
    <property type="entry name" value="TRIFUNCTIONAL PURINE BIOSYNTHETIC PROTEIN ADENOSINE-3-RELATED"/>
    <property type="match status" value="1"/>
</dbReference>
<evidence type="ECO:0000313" key="15">
    <source>
        <dbReference type="EMBL" id="GGB09223.1"/>
    </source>
</evidence>